<feature type="transmembrane region" description="Helical" evidence="6">
    <location>
        <begin position="344"/>
        <end position="360"/>
    </location>
</feature>
<evidence type="ECO:0000256" key="3">
    <source>
        <dbReference type="ARBA" id="ARBA00022692"/>
    </source>
</evidence>
<dbReference type="InterPro" id="IPR051449">
    <property type="entry name" value="ABC-2_transporter_component"/>
</dbReference>
<evidence type="ECO:0000256" key="2">
    <source>
        <dbReference type="ARBA" id="ARBA00022475"/>
    </source>
</evidence>
<keyword evidence="2" id="KW-1003">Cell membrane</keyword>
<dbReference type="GO" id="GO:0140359">
    <property type="term" value="F:ABC-type transporter activity"/>
    <property type="evidence" value="ECO:0007669"/>
    <property type="project" value="InterPro"/>
</dbReference>
<dbReference type="Gene3D" id="3.40.1710.10">
    <property type="entry name" value="abc type-2 transporter like domain"/>
    <property type="match status" value="1"/>
</dbReference>
<evidence type="ECO:0000259" key="7">
    <source>
        <dbReference type="Pfam" id="PF12698"/>
    </source>
</evidence>
<keyword evidence="9" id="KW-1185">Reference proteome</keyword>
<keyword evidence="4 6" id="KW-1133">Transmembrane helix</keyword>
<keyword evidence="3 6" id="KW-0812">Transmembrane</keyword>
<comment type="subcellular location">
    <subcellularLocation>
        <location evidence="1">Cell membrane</location>
        <topology evidence="1">Multi-pass membrane protein</topology>
    </subcellularLocation>
</comment>
<sequence>MLHLIKKDFQLLSRSRSDLMQLLLMPFLLIAILGFALGDLLSTGFSIEPFPVAVVEEQNEDEAEEAFENHLMAIGMGEAERAQLLAVTDELDPRDELFNVLESDEVSEWVTVSEMSSRTSAEEALEEGEVEGVIVIPEGFSENLWKTVLLNEQTVSELDLALVDFQSVPADILRSITRSFVDRFNLELSIALALEGEEETAAAANDYGEIVSLNAVEPITSFQYYTVGMGMMFALYTAPALASRAFKEKEQHVFGRLIVSGTRPINYLLSKLVSGMWITFVQVAILFGLSTLVFGTFSGRELSFWLDAGLATLILSFVVGAITSLLTSIALYSNSDATASTFDGLIVTLFAFLGGSFTPVEQFSESLKTLGNWTPNGAMMTSYLQLLQGFSLSEVSSLMVRVVIMAVVLAAMSIVIFPKRRLD</sequence>
<accession>A0A1I1KBG2</accession>
<evidence type="ECO:0000256" key="6">
    <source>
        <dbReference type="SAM" id="Phobius"/>
    </source>
</evidence>
<evidence type="ECO:0000256" key="1">
    <source>
        <dbReference type="ARBA" id="ARBA00004651"/>
    </source>
</evidence>
<dbReference type="AlphaFoldDB" id="A0A1I1KBG2"/>
<dbReference type="EMBL" id="FOLT01000011">
    <property type="protein sequence ID" value="SFC57835.1"/>
    <property type="molecule type" value="Genomic_DNA"/>
</dbReference>
<evidence type="ECO:0000256" key="4">
    <source>
        <dbReference type="ARBA" id="ARBA00022989"/>
    </source>
</evidence>
<dbReference type="STRING" id="753702.SAMN04488102_11136"/>
<dbReference type="PANTHER" id="PTHR30294">
    <property type="entry name" value="MEMBRANE COMPONENT OF ABC TRANSPORTER YHHJ-RELATED"/>
    <property type="match status" value="1"/>
</dbReference>
<feature type="transmembrane region" description="Helical" evidence="6">
    <location>
        <begin position="222"/>
        <end position="242"/>
    </location>
</feature>
<evidence type="ECO:0000256" key="5">
    <source>
        <dbReference type="ARBA" id="ARBA00023136"/>
    </source>
</evidence>
<feature type="domain" description="ABC-2 type transporter transmembrane" evidence="7">
    <location>
        <begin position="20"/>
        <end position="414"/>
    </location>
</feature>
<feature type="transmembrane region" description="Helical" evidence="6">
    <location>
        <begin position="398"/>
        <end position="417"/>
    </location>
</feature>
<dbReference type="GO" id="GO:0005886">
    <property type="term" value="C:plasma membrane"/>
    <property type="evidence" value="ECO:0007669"/>
    <property type="project" value="UniProtKB-SubCell"/>
</dbReference>
<proteinExistence type="predicted"/>
<reference evidence="9" key="1">
    <citation type="submission" date="2016-10" db="EMBL/GenBank/DDBJ databases">
        <authorList>
            <person name="Varghese N."/>
            <person name="Submissions S."/>
        </authorList>
    </citation>
    <scope>NUCLEOTIDE SEQUENCE [LARGE SCALE GENOMIC DNA]</scope>
    <source>
        <strain evidence="9">DSM 23664</strain>
    </source>
</reference>
<feature type="transmembrane region" description="Helical" evidence="6">
    <location>
        <begin position="309"/>
        <end position="332"/>
    </location>
</feature>
<evidence type="ECO:0000313" key="8">
    <source>
        <dbReference type="EMBL" id="SFC57835.1"/>
    </source>
</evidence>
<evidence type="ECO:0000313" key="9">
    <source>
        <dbReference type="Proteomes" id="UP000199612"/>
    </source>
</evidence>
<gene>
    <name evidence="8" type="ORF">SAMN04488102_11136</name>
</gene>
<name>A0A1I1KBG2_9LACT</name>
<keyword evidence="5 6" id="KW-0472">Membrane</keyword>
<protein>
    <submittedName>
        <fullName evidence="8">ABC-2 type transport system permease protein</fullName>
    </submittedName>
</protein>
<dbReference type="RefSeq" id="WP_091530996.1">
    <property type="nucleotide sequence ID" value="NZ_FOLT01000011.1"/>
</dbReference>
<dbReference type="Pfam" id="PF12698">
    <property type="entry name" value="ABC2_membrane_3"/>
    <property type="match status" value="1"/>
</dbReference>
<feature type="transmembrane region" description="Helical" evidence="6">
    <location>
        <begin position="272"/>
        <end position="297"/>
    </location>
</feature>
<dbReference type="PANTHER" id="PTHR30294:SF29">
    <property type="entry name" value="MULTIDRUG ABC TRANSPORTER PERMEASE YBHS-RELATED"/>
    <property type="match status" value="1"/>
</dbReference>
<dbReference type="Proteomes" id="UP000199612">
    <property type="component" value="Unassembled WGS sequence"/>
</dbReference>
<dbReference type="InterPro" id="IPR013525">
    <property type="entry name" value="ABC2_TM"/>
</dbReference>
<dbReference type="OrthoDB" id="3078158at2"/>
<organism evidence="8 9">
    <name type="scientific">Alkalibacterium subtropicum</name>
    <dbReference type="NCBI Taxonomy" id="753702"/>
    <lineage>
        <taxon>Bacteria</taxon>
        <taxon>Bacillati</taxon>
        <taxon>Bacillota</taxon>
        <taxon>Bacilli</taxon>
        <taxon>Lactobacillales</taxon>
        <taxon>Carnobacteriaceae</taxon>
        <taxon>Alkalibacterium</taxon>
    </lineage>
</organism>